<evidence type="ECO:0000313" key="1">
    <source>
        <dbReference type="EMBL" id="KAJ9178668.1"/>
    </source>
</evidence>
<evidence type="ECO:0008006" key="3">
    <source>
        <dbReference type="Google" id="ProtNLM"/>
    </source>
</evidence>
<sequence length="69" mass="8104">MVAEYEREFVRLSRYGREIVPNEAERCKRFEEGLNDNIKVMITALGITEFAKLVEAALKVEKVRMNERN</sequence>
<gene>
    <name evidence="1" type="ORF">P3X46_010535</name>
</gene>
<dbReference type="Proteomes" id="UP001174677">
    <property type="component" value="Chromosome 6"/>
</dbReference>
<evidence type="ECO:0000313" key="2">
    <source>
        <dbReference type="Proteomes" id="UP001174677"/>
    </source>
</evidence>
<organism evidence="1 2">
    <name type="scientific">Hevea brasiliensis</name>
    <name type="common">Para rubber tree</name>
    <name type="synonym">Siphonia brasiliensis</name>
    <dbReference type="NCBI Taxonomy" id="3981"/>
    <lineage>
        <taxon>Eukaryota</taxon>
        <taxon>Viridiplantae</taxon>
        <taxon>Streptophyta</taxon>
        <taxon>Embryophyta</taxon>
        <taxon>Tracheophyta</taxon>
        <taxon>Spermatophyta</taxon>
        <taxon>Magnoliopsida</taxon>
        <taxon>eudicotyledons</taxon>
        <taxon>Gunneridae</taxon>
        <taxon>Pentapetalae</taxon>
        <taxon>rosids</taxon>
        <taxon>fabids</taxon>
        <taxon>Malpighiales</taxon>
        <taxon>Euphorbiaceae</taxon>
        <taxon>Crotonoideae</taxon>
        <taxon>Micrandreae</taxon>
        <taxon>Hevea</taxon>
    </lineage>
</organism>
<protein>
    <recommendedName>
        <fullName evidence="3">Retrotransposon gag domain-containing protein</fullName>
    </recommendedName>
</protein>
<reference evidence="1" key="1">
    <citation type="journal article" date="2023" name="Plant Biotechnol. J.">
        <title>Chromosome-level wild Hevea brasiliensis genome provides new tools for genomic-assisted breeding and valuable loci to elevate rubber yield.</title>
        <authorList>
            <person name="Cheng H."/>
            <person name="Song X."/>
            <person name="Hu Y."/>
            <person name="Wu T."/>
            <person name="Yang Q."/>
            <person name="An Z."/>
            <person name="Feng S."/>
            <person name="Deng Z."/>
            <person name="Wu W."/>
            <person name="Zeng X."/>
            <person name="Tu M."/>
            <person name="Wang X."/>
            <person name="Huang H."/>
        </authorList>
    </citation>
    <scope>NUCLEOTIDE SEQUENCE</scope>
    <source>
        <strain evidence="1">MT/VB/25A 57/8</strain>
    </source>
</reference>
<dbReference type="EMBL" id="JARPOI010000006">
    <property type="protein sequence ID" value="KAJ9178668.1"/>
    <property type="molecule type" value="Genomic_DNA"/>
</dbReference>
<comment type="caution">
    <text evidence="1">The sequence shown here is derived from an EMBL/GenBank/DDBJ whole genome shotgun (WGS) entry which is preliminary data.</text>
</comment>
<name>A0ABQ9MFG3_HEVBR</name>
<proteinExistence type="predicted"/>
<accession>A0ABQ9MFG3</accession>
<feature type="non-terminal residue" evidence="1">
    <location>
        <position position="69"/>
    </location>
</feature>
<keyword evidence="2" id="KW-1185">Reference proteome</keyword>